<dbReference type="GO" id="GO:0042732">
    <property type="term" value="P:D-xylose metabolic process"/>
    <property type="evidence" value="ECO:0007669"/>
    <property type="project" value="UniProtKB-KW"/>
</dbReference>
<name>A0A4R5KW73_9BACL</name>
<dbReference type="CDD" id="cd24076">
    <property type="entry name" value="ASKHA_ATPase_ROK_BsXylR-like"/>
    <property type="match status" value="1"/>
</dbReference>
<dbReference type="AlphaFoldDB" id="A0A4R5KW73"/>
<protein>
    <submittedName>
        <fullName evidence="4">ROK family transcriptional regulator</fullName>
    </submittedName>
</protein>
<comment type="similarity">
    <text evidence="2">Belongs to the ROK (NagC/XylR) family.</text>
</comment>
<evidence type="ECO:0000256" key="2">
    <source>
        <dbReference type="ARBA" id="ARBA00006479"/>
    </source>
</evidence>
<comment type="caution">
    <text evidence="4">The sequence shown here is derived from an EMBL/GenBank/DDBJ whole genome shotgun (WGS) entry which is preliminary data.</text>
</comment>
<dbReference type="OrthoDB" id="9796533at2"/>
<dbReference type="InterPro" id="IPR043129">
    <property type="entry name" value="ATPase_NBD"/>
</dbReference>
<dbReference type="InterPro" id="IPR036388">
    <property type="entry name" value="WH-like_DNA-bd_sf"/>
</dbReference>
<dbReference type="Gene3D" id="3.30.420.40">
    <property type="match status" value="2"/>
</dbReference>
<dbReference type="Pfam" id="PF00480">
    <property type="entry name" value="ROK"/>
    <property type="match status" value="1"/>
</dbReference>
<accession>A0A4R5KW73</accession>
<reference evidence="4 5" key="1">
    <citation type="submission" date="2019-03" db="EMBL/GenBank/DDBJ databases">
        <title>This is whole genome sequence of Paenibacillus sp MS74 strain.</title>
        <authorList>
            <person name="Trinh H.N."/>
        </authorList>
    </citation>
    <scope>NUCLEOTIDE SEQUENCE [LARGE SCALE GENOMIC DNA]</scope>
    <source>
        <strain evidence="4 5">MS74</strain>
    </source>
</reference>
<dbReference type="InterPro" id="IPR000600">
    <property type="entry name" value="ROK"/>
</dbReference>
<comment type="function">
    <text evidence="1">Transcriptional repressor of xylose-utilizing enzymes.</text>
</comment>
<keyword evidence="3" id="KW-0119">Carbohydrate metabolism</keyword>
<evidence type="ECO:0000313" key="5">
    <source>
        <dbReference type="Proteomes" id="UP000295636"/>
    </source>
</evidence>
<dbReference type="SUPFAM" id="SSF46785">
    <property type="entry name" value="Winged helix' DNA-binding domain"/>
    <property type="match status" value="1"/>
</dbReference>
<dbReference type="Proteomes" id="UP000295636">
    <property type="component" value="Unassembled WGS sequence"/>
</dbReference>
<dbReference type="InterPro" id="IPR036390">
    <property type="entry name" value="WH_DNA-bd_sf"/>
</dbReference>
<evidence type="ECO:0000313" key="4">
    <source>
        <dbReference type="EMBL" id="TDF99418.1"/>
    </source>
</evidence>
<evidence type="ECO:0000256" key="1">
    <source>
        <dbReference type="ARBA" id="ARBA00002486"/>
    </source>
</evidence>
<dbReference type="EMBL" id="SMRT01000002">
    <property type="protein sequence ID" value="TDF99418.1"/>
    <property type="molecule type" value="Genomic_DNA"/>
</dbReference>
<dbReference type="RefSeq" id="WP_133225955.1">
    <property type="nucleotide sequence ID" value="NZ_SMRT01000002.1"/>
</dbReference>
<proteinExistence type="inferred from homology"/>
<gene>
    <name evidence="4" type="ORF">E1757_06080</name>
</gene>
<dbReference type="PANTHER" id="PTHR18964:SF149">
    <property type="entry name" value="BIFUNCTIONAL UDP-N-ACETYLGLUCOSAMINE 2-EPIMERASE_N-ACETYLMANNOSAMINE KINASE"/>
    <property type="match status" value="1"/>
</dbReference>
<organism evidence="4 5">
    <name type="scientific">Paenibacillus piri</name>
    <dbReference type="NCBI Taxonomy" id="2547395"/>
    <lineage>
        <taxon>Bacteria</taxon>
        <taxon>Bacillati</taxon>
        <taxon>Bacillota</taxon>
        <taxon>Bacilli</taxon>
        <taxon>Bacillales</taxon>
        <taxon>Paenibacillaceae</taxon>
        <taxon>Paenibacillus</taxon>
    </lineage>
</organism>
<sequence>MLKRHMTGDADLIKQINLMLVMNIIREHGPISRVDIAKISRLNKATVSSMVEELMVKQYAIEVGEVKSKRGRRPTLVNFNPDAGCVIGIELNVGFMTVILVNLNAAVYREKTYSITTNEKEIIEQLYAAIDEIRSEAPESPLGIIGIGIGAVGIVNHKSGTMVSAPNAGLRDVPLKRLVESYTGIRTFVDNDCNTSVIGESAFGAGKGRNQQILLSVTNRGIGIGILIDGKVFRGQDGYAGEMGHMTINMEGPRCNCGNRGCWELYASPQALRRNFMKTTGAEALPSVDEIIALADQGDHAAITALAEVGEYLGVGLANVVNTFNPEIIIIRGAMANADKWILNPIRRSLSERCYFYHSTRIEIVPSRFGKLAASIGAACDVIYHLFYSYEQKL</sequence>
<keyword evidence="5" id="KW-1185">Reference proteome</keyword>
<keyword evidence="3" id="KW-0859">Xylose metabolism</keyword>
<dbReference type="SUPFAM" id="SSF53067">
    <property type="entry name" value="Actin-like ATPase domain"/>
    <property type="match status" value="1"/>
</dbReference>
<dbReference type="Gene3D" id="1.10.10.10">
    <property type="entry name" value="Winged helix-like DNA-binding domain superfamily/Winged helix DNA-binding domain"/>
    <property type="match status" value="1"/>
</dbReference>
<dbReference type="PANTHER" id="PTHR18964">
    <property type="entry name" value="ROK (REPRESSOR, ORF, KINASE) FAMILY"/>
    <property type="match status" value="1"/>
</dbReference>
<evidence type="ECO:0000256" key="3">
    <source>
        <dbReference type="ARBA" id="ARBA00022629"/>
    </source>
</evidence>